<dbReference type="EMBL" id="CAGS01000068">
    <property type="protein sequence ID" value="CCF82854.1"/>
    <property type="molecule type" value="Genomic_DNA"/>
</dbReference>
<protein>
    <submittedName>
        <fullName evidence="3">DNA methyltransferase</fullName>
    </submittedName>
</protein>
<gene>
    <name evidence="3" type="ORF">NITHO_160011</name>
</gene>
<dbReference type="Proteomes" id="UP000004221">
    <property type="component" value="Unassembled WGS sequence"/>
</dbReference>
<sequence>MPLYRDATAREPNITDGLLDLLGGTYGCIVTPEDLIGYIAGMLGHPGYTARFHDELEVPGPRVPLTKDATLFRRAVELGQQVIAWQTYAERFPESIGTQRGLVPRGSAQLKVGIPGDREKYPVNLQRDVRYDENAKELHVGEGVIEHVDPRIWAYEVSGLHVVRSWLGYRMKERTGRKSSPLDDIRPERWTWEMTKELLELLWVLEGVLALEPAQDTLLEEIVAGELFLTEDLPAPTDAERQAPKVEREQQSHFGEAFRV</sequence>
<feature type="region of interest" description="Disordered" evidence="1">
    <location>
        <begin position="234"/>
        <end position="260"/>
    </location>
</feature>
<dbReference type="RefSeq" id="WP_008475330.1">
    <property type="nucleotide sequence ID" value="NZ_CAGS01000068.1"/>
</dbReference>
<keyword evidence="4" id="KW-1185">Reference proteome</keyword>
<dbReference type="GO" id="GO:0008168">
    <property type="term" value="F:methyltransferase activity"/>
    <property type="evidence" value="ECO:0007669"/>
    <property type="project" value="UniProtKB-KW"/>
</dbReference>
<keyword evidence="3" id="KW-0489">Methyltransferase</keyword>
<organism evidence="3 4">
    <name type="scientific">Nitrolancea hollandica Lb</name>
    <dbReference type="NCBI Taxonomy" id="1129897"/>
    <lineage>
        <taxon>Bacteria</taxon>
        <taxon>Pseudomonadati</taxon>
        <taxon>Thermomicrobiota</taxon>
        <taxon>Thermomicrobia</taxon>
        <taxon>Sphaerobacterales</taxon>
        <taxon>Sphaerobacterineae</taxon>
        <taxon>Sphaerobacteraceae</taxon>
        <taxon>Nitrolancea</taxon>
    </lineage>
</organism>
<name>I4EDU2_9BACT</name>
<reference evidence="3 4" key="1">
    <citation type="journal article" date="2012" name="ISME J.">
        <title>Nitrification expanded: discovery, physiology and genomics of a nitrite-oxidizing bacterium from the phylum Chloroflexi.</title>
        <authorList>
            <person name="Sorokin D.Y."/>
            <person name="Lucker S."/>
            <person name="Vejmelkova D."/>
            <person name="Kostrikina N.A."/>
            <person name="Kleerebezem R."/>
            <person name="Rijpstra W.I."/>
            <person name="Damste J.S."/>
            <person name="Le Paslier D."/>
            <person name="Muyzer G."/>
            <person name="Wagner M."/>
            <person name="van Loosdrecht M.C."/>
            <person name="Daims H."/>
        </authorList>
    </citation>
    <scope>NUCLEOTIDE SEQUENCE [LARGE SCALE GENOMIC DNA]</scope>
    <source>
        <strain evidence="4">none</strain>
    </source>
</reference>
<dbReference type="Pfam" id="PF18135">
    <property type="entry name" value="Type_ISP_C"/>
    <property type="match status" value="1"/>
</dbReference>
<evidence type="ECO:0000256" key="1">
    <source>
        <dbReference type="SAM" id="MobiDB-lite"/>
    </source>
</evidence>
<dbReference type="GO" id="GO:0032259">
    <property type="term" value="P:methylation"/>
    <property type="evidence" value="ECO:0007669"/>
    <property type="project" value="UniProtKB-KW"/>
</dbReference>
<feature type="domain" description="Type ISP restriction-modification enzyme LLaBIII C-terminal specificity" evidence="2">
    <location>
        <begin position="2"/>
        <end position="201"/>
    </location>
</feature>
<dbReference type="REBASE" id="60374">
    <property type="entry name" value="NhoORF160011P"/>
</dbReference>
<dbReference type="InterPro" id="IPR041635">
    <property type="entry name" value="Type_ISP_LLaBIII_C"/>
</dbReference>
<evidence type="ECO:0000259" key="2">
    <source>
        <dbReference type="Pfam" id="PF18135"/>
    </source>
</evidence>
<feature type="compositionally biased region" description="Basic and acidic residues" evidence="1">
    <location>
        <begin position="238"/>
        <end position="260"/>
    </location>
</feature>
<dbReference type="OrthoDB" id="9758243at2"/>
<comment type="caution">
    <text evidence="3">The sequence shown here is derived from an EMBL/GenBank/DDBJ whole genome shotgun (WGS) entry which is preliminary data.</text>
</comment>
<keyword evidence="3" id="KW-0808">Transferase</keyword>
<accession>I4EDU2</accession>
<dbReference type="AlphaFoldDB" id="I4EDU2"/>
<evidence type="ECO:0000313" key="4">
    <source>
        <dbReference type="Proteomes" id="UP000004221"/>
    </source>
</evidence>
<evidence type="ECO:0000313" key="3">
    <source>
        <dbReference type="EMBL" id="CCF82854.1"/>
    </source>
</evidence>
<proteinExistence type="predicted"/>